<accession>A0A382VCI3</accession>
<name>A0A382VCI3_9ZZZZ</name>
<dbReference type="EMBL" id="UINC01150878">
    <property type="protein sequence ID" value="SVD44169.1"/>
    <property type="molecule type" value="Genomic_DNA"/>
</dbReference>
<reference evidence="1" key="1">
    <citation type="submission" date="2018-05" db="EMBL/GenBank/DDBJ databases">
        <authorList>
            <person name="Lanie J.A."/>
            <person name="Ng W.-L."/>
            <person name="Kazmierczak K.M."/>
            <person name="Andrzejewski T.M."/>
            <person name="Davidsen T.M."/>
            <person name="Wayne K.J."/>
            <person name="Tettelin H."/>
            <person name="Glass J.I."/>
            <person name="Rusch D."/>
            <person name="Podicherti R."/>
            <person name="Tsui H.-C.T."/>
            <person name="Winkler M.E."/>
        </authorList>
    </citation>
    <scope>NUCLEOTIDE SEQUENCE</scope>
</reference>
<dbReference type="AlphaFoldDB" id="A0A382VCI3"/>
<protein>
    <submittedName>
        <fullName evidence="1">Uncharacterized protein</fullName>
    </submittedName>
</protein>
<feature type="non-terminal residue" evidence="1">
    <location>
        <position position="31"/>
    </location>
</feature>
<proteinExistence type="predicted"/>
<evidence type="ECO:0000313" key="1">
    <source>
        <dbReference type="EMBL" id="SVD44169.1"/>
    </source>
</evidence>
<gene>
    <name evidence="1" type="ORF">METZ01_LOCUS397023</name>
</gene>
<organism evidence="1">
    <name type="scientific">marine metagenome</name>
    <dbReference type="NCBI Taxonomy" id="408172"/>
    <lineage>
        <taxon>unclassified sequences</taxon>
        <taxon>metagenomes</taxon>
        <taxon>ecological metagenomes</taxon>
    </lineage>
</organism>
<sequence>MQNKWSAFLDRKTDVPEVQHALKSAKSLTDT</sequence>